<reference evidence="1" key="1">
    <citation type="submission" date="2021-02" db="EMBL/GenBank/DDBJ databases">
        <authorList>
            <person name="Dougan E. K."/>
            <person name="Rhodes N."/>
            <person name="Thang M."/>
            <person name="Chan C."/>
        </authorList>
    </citation>
    <scope>NUCLEOTIDE SEQUENCE</scope>
</reference>
<name>A0A813LPC1_POLGL</name>
<dbReference type="Proteomes" id="UP000626109">
    <property type="component" value="Unassembled WGS sequence"/>
</dbReference>
<dbReference type="AlphaFoldDB" id="A0A813LPC1"/>
<feature type="non-terminal residue" evidence="1">
    <location>
        <position position="1"/>
    </location>
</feature>
<proteinExistence type="predicted"/>
<evidence type="ECO:0000313" key="1">
    <source>
        <dbReference type="EMBL" id="CAE8734972.1"/>
    </source>
</evidence>
<comment type="caution">
    <text evidence="1">The sequence shown here is derived from an EMBL/GenBank/DDBJ whole genome shotgun (WGS) entry which is preliminary data.</text>
</comment>
<protein>
    <submittedName>
        <fullName evidence="1">Uncharacterized protein</fullName>
    </submittedName>
</protein>
<sequence>VAKWKLNPTRTKMLLGKLVPVRRRYVIATFKTTQTEAEEATTELETYVCECELQNLWPAATADPVAVGPVKRPFSAMTTAPVVSIWDPNKRFAAAPVATSYRPAMVAPRYAAQPVVVATRPAYGVQRYGTPTYGNYAPTRPPAVQTWRPSAPAAVRPPVSYIVRQPAAAAWPRPAAAAWSQPRAVAPRPAWGAPAAYGAPIRPFMARPAYAVAPRPAATWKTW</sequence>
<dbReference type="EMBL" id="CAJNNW010036502">
    <property type="protein sequence ID" value="CAE8734972.1"/>
    <property type="molecule type" value="Genomic_DNA"/>
</dbReference>
<gene>
    <name evidence="1" type="ORF">PGLA2088_LOCUS47595</name>
</gene>
<evidence type="ECO:0000313" key="2">
    <source>
        <dbReference type="Proteomes" id="UP000626109"/>
    </source>
</evidence>
<organism evidence="1 2">
    <name type="scientific">Polarella glacialis</name>
    <name type="common">Dinoflagellate</name>
    <dbReference type="NCBI Taxonomy" id="89957"/>
    <lineage>
        <taxon>Eukaryota</taxon>
        <taxon>Sar</taxon>
        <taxon>Alveolata</taxon>
        <taxon>Dinophyceae</taxon>
        <taxon>Suessiales</taxon>
        <taxon>Suessiaceae</taxon>
        <taxon>Polarella</taxon>
    </lineage>
</organism>
<accession>A0A813LPC1</accession>